<dbReference type="AlphaFoldDB" id="A0A6P3Y5T2"/>
<keyword evidence="2" id="KW-1185">Reference proteome</keyword>
<dbReference type="PANTHER" id="PTHR46060:SF1">
    <property type="entry name" value="MARINER MOS1 TRANSPOSASE-LIKE PROTEIN"/>
    <property type="match status" value="1"/>
</dbReference>
<dbReference type="InterPro" id="IPR041426">
    <property type="entry name" value="Mos1_HTH"/>
</dbReference>
<dbReference type="Proteomes" id="UP000515204">
    <property type="component" value="Unplaced"/>
</dbReference>
<dbReference type="InterPro" id="IPR052709">
    <property type="entry name" value="Transposase-MT_Hybrid"/>
</dbReference>
<dbReference type="OrthoDB" id="7552988at2759"/>
<evidence type="ECO:0000259" key="1">
    <source>
        <dbReference type="Pfam" id="PF17906"/>
    </source>
</evidence>
<proteinExistence type="predicted"/>
<dbReference type="GeneID" id="106750416"/>
<gene>
    <name evidence="3" type="primary">LOC106750416</name>
</gene>
<protein>
    <submittedName>
        <fullName evidence="3">Histone-lysine N-methyltransferase SETMAR-like</fullName>
    </submittedName>
</protein>
<dbReference type="InterPro" id="IPR001888">
    <property type="entry name" value="Transposase_1"/>
</dbReference>
<dbReference type="PANTHER" id="PTHR46060">
    <property type="entry name" value="MARINER MOS1 TRANSPOSASE-LIKE PROTEIN"/>
    <property type="match status" value="1"/>
</dbReference>
<feature type="domain" description="Mos1 transposase HTH" evidence="1">
    <location>
        <begin position="3"/>
        <end position="51"/>
    </location>
</feature>
<accession>A0A6P3Y5T2</accession>
<reference evidence="3" key="1">
    <citation type="submission" date="2025-08" db="UniProtKB">
        <authorList>
            <consortium name="RefSeq"/>
        </authorList>
    </citation>
    <scope>IDENTIFICATION</scope>
</reference>
<dbReference type="KEGG" id="dqu:106750416"/>
<organism evidence="2 3">
    <name type="scientific">Dinoponera quadriceps</name>
    <name type="common">South American ant</name>
    <dbReference type="NCBI Taxonomy" id="609295"/>
    <lineage>
        <taxon>Eukaryota</taxon>
        <taxon>Metazoa</taxon>
        <taxon>Ecdysozoa</taxon>
        <taxon>Arthropoda</taxon>
        <taxon>Hexapoda</taxon>
        <taxon>Insecta</taxon>
        <taxon>Pterygota</taxon>
        <taxon>Neoptera</taxon>
        <taxon>Endopterygota</taxon>
        <taxon>Hymenoptera</taxon>
        <taxon>Apocrita</taxon>
        <taxon>Aculeata</taxon>
        <taxon>Formicoidea</taxon>
        <taxon>Formicidae</taxon>
        <taxon>Ponerinae</taxon>
        <taxon>Ponerini</taxon>
        <taxon>Dinoponera</taxon>
    </lineage>
</organism>
<evidence type="ECO:0000313" key="2">
    <source>
        <dbReference type="Proteomes" id="UP000515204"/>
    </source>
</evidence>
<dbReference type="Pfam" id="PF17906">
    <property type="entry name" value="HTH_48"/>
    <property type="match status" value="1"/>
</dbReference>
<dbReference type="Gene3D" id="3.30.420.10">
    <property type="entry name" value="Ribonuclease H-like superfamily/Ribonuclease H"/>
    <property type="match status" value="1"/>
</dbReference>
<dbReference type="GO" id="GO:0003676">
    <property type="term" value="F:nucleic acid binding"/>
    <property type="evidence" value="ECO:0007669"/>
    <property type="project" value="InterPro"/>
</dbReference>
<dbReference type="InterPro" id="IPR036397">
    <property type="entry name" value="RNaseH_sf"/>
</dbReference>
<name>A0A6P3Y5T2_DINQU</name>
<evidence type="ECO:0000313" key="3">
    <source>
        <dbReference type="RefSeq" id="XP_014486230.1"/>
    </source>
</evidence>
<sequence length="349" mass="40381">MDKIEYRSVIKFLNLKGETSKEIKAQLDFVYGDSAPSFTTVKVWVAQFKRGRTSVFDDERSGRPKTATNDAMIDKVHQVVLDDQRLKVREIASAVGISAERVLKILSEDLGMRKLTGRWVPRLLTLDEKRIRHNISKECLDRFQRDTTDFLRRFVTVDKIWIHRYTPESKKQPKRWTLAEKPVPKKAKTSHSAGKVMTTVFWDSHGVLLVDYLQKEKTITGEYYASLLERLDEEIAKKRPYLEKERVLLHQDDVQVPTSAIAMAKLHELGYELLPHPPYSPDLAPCSFFLFSNMKNWLTGKTFTTVDEMTAAVNDYFAGFDQTYFTDGIKGLEKRWTTCIKLKGDYIEV</sequence>
<dbReference type="Pfam" id="PF01359">
    <property type="entry name" value="Transposase_1"/>
    <property type="match status" value="1"/>
</dbReference>
<dbReference type="RefSeq" id="XP_014486230.1">
    <property type="nucleotide sequence ID" value="XM_014630744.1"/>
</dbReference>